<dbReference type="PANTHER" id="PTHR30466:SF11">
    <property type="entry name" value="FLAVIN-DEPENDENT MONOOXYGENASE, REDUCTASE SUBUNIT HSAB"/>
    <property type="match status" value="1"/>
</dbReference>
<gene>
    <name evidence="5" type="ORF">EF294_11680</name>
</gene>
<dbReference type="Proteomes" id="UP000267536">
    <property type="component" value="Unassembled WGS sequence"/>
</dbReference>
<feature type="domain" description="Flavin reductase like" evidence="4">
    <location>
        <begin position="21"/>
        <end position="185"/>
    </location>
</feature>
<dbReference type="EMBL" id="RKMH01000008">
    <property type="protein sequence ID" value="RPA60086.1"/>
    <property type="molecule type" value="Genomic_DNA"/>
</dbReference>
<comment type="similarity">
    <text evidence="1">Belongs to the non-flavoprotein flavin reductase family.</text>
</comment>
<dbReference type="InterPro" id="IPR002563">
    <property type="entry name" value="Flavin_Rdtase-like_dom"/>
</dbReference>
<dbReference type="InterPro" id="IPR012349">
    <property type="entry name" value="Split_barrel_FMN-bd"/>
</dbReference>
<dbReference type="AlphaFoldDB" id="A0A3N4GHE6"/>
<proteinExistence type="inferred from homology"/>
<dbReference type="Pfam" id="PF01613">
    <property type="entry name" value="Flavin_Reduct"/>
    <property type="match status" value="1"/>
</dbReference>
<evidence type="ECO:0000259" key="4">
    <source>
        <dbReference type="SMART" id="SM00903"/>
    </source>
</evidence>
<evidence type="ECO:0000256" key="2">
    <source>
        <dbReference type="ARBA" id="ARBA00023002"/>
    </source>
</evidence>
<keyword evidence="2" id="KW-0560">Oxidoreductase</keyword>
<dbReference type="Gene3D" id="2.30.110.10">
    <property type="entry name" value="Electron Transport, Fmn-binding Protein, Chain A"/>
    <property type="match status" value="1"/>
</dbReference>
<comment type="caution">
    <text evidence="5">The sequence shown here is derived from an EMBL/GenBank/DDBJ whole genome shotgun (WGS) entry which is preliminary data.</text>
</comment>
<protein>
    <submittedName>
        <fullName evidence="5">Flavin reductase</fullName>
    </submittedName>
</protein>
<dbReference type="SUPFAM" id="SSF50475">
    <property type="entry name" value="FMN-binding split barrel"/>
    <property type="match status" value="1"/>
</dbReference>
<dbReference type="PANTHER" id="PTHR30466">
    <property type="entry name" value="FLAVIN REDUCTASE"/>
    <property type="match status" value="1"/>
</dbReference>
<organism evidence="5 6">
    <name type="scientific">Gordonia oryzae</name>
    <dbReference type="NCBI Taxonomy" id="2487349"/>
    <lineage>
        <taxon>Bacteria</taxon>
        <taxon>Bacillati</taxon>
        <taxon>Actinomycetota</taxon>
        <taxon>Actinomycetes</taxon>
        <taxon>Mycobacteriales</taxon>
        <taxon>Gordoniaceae</taxon>
        <taxon>Gordonia</taxon>
    </lineage>
</organism>
<keyword evidence="6" id="KW-1185">Reference proteome</keyword>
<reference evidence="5 6" key="1">
    <citation type="submission" date="2018-11" db="EMBL/GenBank/DDBJ databases">
        <title>Draft genome sequence of Gordonia sp. RS15-1S isolated from rice stems.</title>
        <authorList>
            <person name="Muangham S."/>
        </authorList>
    </citation>
    <scope>NUCLEOTIDE SEQUENCE [LARGE SCALE GENOMIC DNA]</scope>
    <source>
        <strain evidence="5 6">RS15-1S</strain>
    </source>
</reference>
<accession>A0A3N4GHE6</accession>
<dbReference type="GO" id="GO:0042602">
    <property type="term" value="F:riboflavin reductase (NADPH) activity"/>
    <property type="evidence" value="ECO:0007669"/>
    <property type="project" value="TreeGrafter"/>
</dbReference>
<evidence type="ECO:0000256" key="1">
    <source>
        <dbReference type="ARBA" id="ARBA00008898"/>
    </source>
</evidence>
<sequence>MIATHADLAPASDEDALKRAYSCFPSGVVAVCCHRGAPEPRPPSDGNDSTGPSDSTGPELVGMAASAFTSVSLDPPLVSVCVQNTSTTWPRLRDAGTVGVSVFAHDQAQLCRQLAGPALRRFDDIEPLGSDDGALFIPGAAAHLSCTIESEILAGDHLLVLLRIQRLDADPTVEPLVFHASTFRALQARIPNDDPARR</sequence>
<evidence type="ECO:0000256" key="3">
    <source>
        <dbReference type="SAM" id="MobiDB-lite"/>
    </source>
</evidence>
<dbReference type="SMART" id="SM00903">
    <property type="entry name" value="Flavin_Reduct"/>
    <property type="match status" value="1"/>
</dbReference>
<name>A0A3N4GHE6_9ACTN</name>
<evidence type="ECO:0000313" key="5">
    <source>
        <dbReference type="EMBL" id="RPA60086.1"/>
    </source>
</evidence>
<dbReference type="OrthoDB" id="9792858at2"/>
<evidence type="ECO:0000313" key="6">
    <source>
        <dbReference type="Proteomes" id="UP000267536"/>
    </source>
</evidence>
<dbReference type="GO" id="GO:0010181">
    <property type="term" value="F:FMN binding"/>
    <property type="evidence" value="ECO:0007669"/>
    <property type="project" value="InterPro"/>
</dbReference>
<feature type="region of interest" description="Disordered" evidence="3">
    <location>
        <begin position="39"/>
        <end position="60"/>
    </location>
</feature>
<dbReference type="InterPro" id="IPR050268">
    <property type="entry name" value="NADH-dep_flavin_reductase"/>
</dbReference>
<feature type="compositionally biased region" description="Polar residues" evidence="3">
    <location>
        <begin position="46"/>
        <end position="56"/>
    </location>
</feature>